<name>A0A5C4QDG6_9ACTN</name>
<evidence type="ECO:0000256" key="1">
    <source>
        <dbReference type="SAM" id="MobiDB-lite"/>
    </source>
</evidence>
<dbReference type="InterPro" id="IPR027417">
    <property type="entry name" value="P-loop_NTPase"/>
</dbReference>
<comment type="caution">
    <text evidence="2">The sequence shown here is derived from an EMBL/GenBank/DDBJ whole genome shotgun (WGS) entry which is preliminary data.</text>
</comment>
<evidence type="ECO:0000313" key="3">
    <source>
        <dbReference type="Proteomes" id="UP000306145"/>
    </source>
</evidence>
<feature type="region of interest" description="Disordered" evidence="1">
    <location>
        <begin position="52"/>
        <end position="75"/>
    </location>
</feature>
<organism evidence="2 3">
    <name type="scientific">Micromonospora orduensis</name>
    <dbReference type="NCBI Taxonomy" id="1420891"/>
    <lineage>
        <taxon>Bacteria</taxon>
        <taxon>Bacillati</taxon>
        <taxon>Actinomycetota</taxon>
        <taxon>Actinomycetes</taxon>
        <taxon>Micromonosporales</taxon>
        <taxon>Micromonosporaceae</taxon>
        <taxon>Micromonospora</taxon>
    </lineage>
</organism>
<evidence type="ECO:0000313" key="2">
    <source>
        <dbReference type="EMBL" id="TNH23925.1"/>
    </source>
</evidence>
<protein>
    <submittedName>
        <fullName evidence="2">Uncharacterized protein</fullName>
    </submittedName>
</protein>
<sequence length="214" mass="23625">MDFDATATARRALWIGGGQWAGKSTVAVTLALRHGLTAYLYDRHDARGHDDRRIADRVRRGEPPAGPDPETTWVRTDPTRMAADTLAAFPRRFAWVLDDLSALVPGRRVVAEGWGLRPELVAPVVDSVRQMVVLAPTDEFRAHQMARLPRASFAVPGLRDPDQALRNRWARDELVTADAVAQAERLGVRVIPVDGTLDGDQLTDLVAEQFAAYL</sequence>
<feature type="compositionally biased region" description="Basic and acidic residues" evidence="1">
    <location>
        <begin position="52"/>
        <end position="62"/>
    </location>
</feature>
<dbReference type="OrthoDB" id="3820382at2"/>
<accession>A0A5C4QDG6</accession>
<proteinExistence type="predicted"/>
<dbReference type="Proteomes" id="UP000306145">
    <property type="component" value="Unassembled WGS sequence"/>
</dbReference>
<dbReference type="EMBL" id="VDFY01000230">
    <property type="protein sequence ID" value="TNH23925.1"/>
    <property type="molecule type" value="Genomic_DNA"/>
</dbReference>
<dbReference type="AlphaFoldDB" id="A0A5C4QDG6"/>
<dbReference type="RefSeq" id="WP_139586998.1">
    <property type="nucleotide sequence ID" value="NZ_VDFY01000230.1"/>
</dbReference>
<keyword evidence="3" id="KW-1185">Reference proteome</keyword>
<gene>
    <name evidence="2" type="ORF">FHG89_25785</name>
</gene>
<reference evidence="2 3" key="1">
    <citation type="submission" date="2019-06" db="EMBL/GenBank/DDBJ databases">
        <title>Micromonospora ordensis sp. nov., isolated from deep marine sediment.</title>
        <authorList>
            <person name="Veyisoglu A."/>
            <person name="Carro L."/>
            <person name="Klenk H.-P."/>
            <person name="Sahin N."/>
        </authorList>
    </citation>
    <scope>NUCLEOTIDE SEQUENCE [LARGE SCALE GENOMIC DNA]</scope>
    <source>
        <strain evidence="2 3">S2509</strain>
    </source>
</reference>
<dbReference type="SUPFAM" id="SSF52540">
    <property type="entry name" value="P-loop containing nucleoside triphosphate hydrolases"/>
    <property type="match status" value="1"/>
</dbReference>